<evidence type="ECO:0000313" key="2">
    <source>
        <dbReference type="Proteomes" id="UP001254813"/>
    </source>
</evidence>
<dbReference type="EMBL" id="JAMQOQ010000010">
    <property type="protein sequence ID" value="MDS0297014.1"/>
    <property type="molecule type" value="Genomic_DNA"/>
</dbReference>
<dbReference type="RefSeq" id="WP_310930950.1">
    <property type="nucleotide sequence ID" value="NZ_JAMQOQ010000010.1"/>
</dbReference>
<comment type="caution">
    <text evidence="1">The sequence shown here is derived from an EMBL/GenBank/DDBJ whole genome shotgun (WGS) entry which is preliminary data.</text>
</comment>
<sequence length="113" mass="13547">MEPWQFKEMLPWYREHGFQNFAFYARQYYTHGNRFNTLRVHTNNLVDIVDPENVFMIALLGKTHLRKLPSRVNGASGLKQFIDNCDYDNEQFEQWRADLKANSLNARDDLLEY</sequence>
<dbReference type="Proteomes" id="UP001254813">
    <property type="component" value="Unassembled WGS sequence"/>
</dbReference>
<protein>
    <submittedName>
        <fullName evidence="1">Uncharacterized protein</fullName>
    </submittedName>
</protein>
<organism evidence="1 2">
    <name type="scientific">Halogeometricum luteum</name>
    <dbReference type="NCBI Taxonomy" id="2950537"/>
    <lineage>
        <taxon>Archaea</taxon>
        <taxon>Methanobacteriati</taxon>
        <taxon>Methanobacteriota</taxon>
        <taxon>Stenosarchaea group</taxon>
        <taxon>Halobacteria</taxon>
        <taxon>Halobacteriales</taxon>
        <taxon>Haloferacaceae</taxon>
        <taxon>Halogeometricum</taxon>
    </lineage>
</organism>
<keyword evidence="2" id="KW-1185">Reference proteome</keyword>
<name>A0ABU2G8A7_9EURY</name>
<proteinExistence type="predicted"/>
<accession>A0ABU2G8A7</accession>
<gene>
    <name evidence="1" type="ORF">NDI79_22885</name>
</gene>
<reference evidence="1 2" key="1">
    <citation type="submission" date="2022-06" db="EMBL/GenBank/DDBJ databases">
        <title>Halogeometricum sp. a new haloarchaeum isolate from saline soil.</title>
        <authorList>
            <person name="Strakova D."/>
            <person name="Galisteo C."/>
            <person name="Sanchez-Porro C."/>
            <person name="Ventosa A."/>
        </authorList>
    </citation>
    <scope>NUCLEOTIDE SEQUENCE [LARGE SCALE GENOMIC DNA]</scope>
    <source>
        <strain evidence="2">S3BR25-2</strain>
    </source>
</reference>
<evidence type="ECO:0000313" key="1">
    <source>
        <dbReference type="EMBL" id="MDS0297014.1"/>
    </source>
</evidence>